<proteinExistence type="predicted"/>
<dbReference type="AlphaFoldDB" id="A0A3Q8XQ58"/>
<organism evidence="2 3">
    <name type="scientific">Georhizobium profundi</name>
    <dbReference type="NCBI Taxonomy" id="2341112"/>
    <lineage>
        <taxon>Bacteria</taxon>
        <taxon>Pseudomonadati</taxon>
        <taxon>Pseudomonadota</taxon>
        <taxon>Alphaproteobacteria</taxon>
        <taxon>Hyphomicrobiales</taxon>
        <taxon>Rhizobiaceae</taxon>
        <taxon>Georhizobium</taxon>
    </lineage>
</organism>
<name>A0A3Q8XQ58_9HYPH</name>
<dbReference type="EMBL" id="CP032509">
    <property type="protein sequence ID" value="AZN72766.1"/>
    <property type="molecule type" value="Genomic_DNA"/>
</dbReference>
<keyword evidence="3" id="KW-1185">Reference proteome</keyword>
<dbReference type="OrthoDB" id="8282842at2"/>
<evidence type="ECO:0000313" key="3">
    <source>
        <dbReference type="Proteomes" id="UP000268192"/>
    </source>
</evidence>
<protein>
    <submittedName>
        <fullName evidence="2">Uncharacterized protein</fullName>
    </submittedName>
</protein>
<dbReference type="Proteomes" id="UP000268192">
    <property type="component" value="Chromosome"/>
</dbReference>
<sequence>MQPSEDAKRLRAIEARMGDGCTLTLVVEKDRSLALEGVEPATRESGRIAVLDRHVGHGLAEFLARAHDDIWFLVGLVRRAADRIKRLEREIGWYRNTLELAGQPSAPPADLHAHRDTSQISHAAPEARPDDSRHRNYAAEASMKCDEAAFQKFLSELMEKPCPNAGAAAELLRWALAITSRKHLNTDEAAAARWRHLRARFEAWRAL</sequence>
<dbReference type="RefSeq" id="WP_126011094.1">
    <property type="nucleotide sequence ID" value="NZ_CP032509.1"/>
</dbReference>
<evidence type="ECO:0000256" key="1">
    <source>
        <dbReference type="SAM" id="MobiDB-lite"/>
    </source>
</evidence>
<reference evidence="2 3" key="1">
    <citation type="submission" date="2018-09" db="EMBL/GenBank/DDBJ databases">
        <title>Marinorhizobium profundi gen. nov., sp. nov., isolated from a deep-sea sediment sample from the New Britain Trench and proposal of Marinorhizobiaceae fam. nov. in the order Rhizobiales of the class Alphaproteobacteria.</title>
        <authorList>
            <person name="Cao J."/>
        </authorList>
    </citation>
    <scope>NUCLEOTIDE SEQUENCE [LARGE SCALE GENOMIC DNA]</scope>
    <source>
        <strain evidence="2 3">WS11</strain>
    </source>
</reference>
<dbReference type="KEGG" id="abaw:D5400_17110"/>
<accession>A0A3Q8XQ58</accession>
<evidence type="ECO:0000313" key="2">
    <source>
        <dbReference type="EMBL" id="AZN72766.1"/>
    </source>
</evidence>
<feature type="region of interest" description="Disordered" evidence="1">
    <location>
        <begin position="104"/>
        <end position="132"/>
    </location>
</feature>
<gene>
    <name evidence="2" type="ORF">D5400_17110</name>
</gene>